<dbReference type="RefSeq" id="WP_202635359.1">
    <property type="nucleotide sequence ID" value="NZ_CP010554.1"/>
</dbReference>
<feature type="compositionally biased region" description="Polar residues" evidence="1">
    <location>
        <begin position="138"/>
        <end position="151"/>
    </location>
</feature>
<keyword evidence="2" id="KW-0732">Signal</keyword>
<feature type="region of interest" description="Disordered" evidence="1">
    <location>
        <begin position="130"/>
        <end position="166"/>
    </location>
</feature>
<feature type="compositionally biased region" description="Basic and acidic residues" evidence="1">
    <location>
        <begin position="153"/>
        <end position="166"/>
    </location>
</feature>
<dbReference type="Proteomes" id="UP000061603">
    <property type="component" value="Chromosome"/>
</dbReference>
<evidence type="ECO:0000313" key="3">
    <source>
        <dbReference type="EMBL" id="AJP49234.1"/>
    </source>
</evidence>
<dbReference type="PATRIC" id="fig|1565605.3.peg.2950"/>
<protein>
    <recommendedName>
        <fullName evidence="5">Cell envelope biogenesis protein TolA</fullName>
    </recommendedName>
</protein>
<dbReference type="STRING" id="1565605.PG1C_13950"/>
<dbReference type="HOGENOM" id="CLU_121782_0_0_4"/>
<evidence type="ECO:0000313" key="4">
    <source>
        <dbReference type="Proteomes" id="UP000061603"/>
    </source>
</evidence>
<dbReference type="KEGG" id="rbu:PG1C_13950"/>
<name>A0A0C5JBV6_9PROT</name>
<sequence length="203" mass="21413">MKKLNISVIALAISLVFSTGVMAQGMSKKDYKADKEKIATEYKSAKAGCASLSGNANDICVAEAKGKEKVANAELEASYKPTRKTHYQARVAKAEADYTVANERCDDLAGNAKDVCVKEAKAAKTTAKADAKAQMKTSDANATANEKSTAARSEAKTEAADARKDAATDKLNAGYAVAKEKCDTLAGTAKDNCLNQAKRDFGK</sequence>
<evidence type="ECO:0008006" key="5">
    <source>
        <dbReference type="Google" id="ProtNLM"/>
    </source>
</evidence>
<reference evidence="3 4" key="1">
    <citation type="journal article" date="2015" name="Genome Announc.">
        <title>Complete Genome Sequence of a Novel Bacterium within the Family Rhodocyclaceae That Degrades Polycyclic Aromatic Hydrocarbons.</title>
        <authorList>
            <person name="Singleton D.R."/>
            <person name="Dickey A.N."/>
            <person name="Scholl E.H."/>
            <person name="Wright F.A."/>
            <person name="Aitken M.D."/>
        </authorList>
    </citation>
    <scope>NUCLEOTIDE SEQUENCE [LARGE SCALE GENOMIC DNA]</scope>
    <source>
        <strain evidence="4">PG1-Ca6</strain>
    </source>
</reference>
<accession>A0A0C5JBV6</accession>
<dbReference type="EMBL" id="CP010554">
    <property type="protein sequence ID" value="AJP49234.1"/>
    <property type="molecule type" value="Genomic_DNA"/>
</dbReference>
<organism evidence="3 4">
    <name type="scientific">Rugosibacter aromaticivorans</name>
    <dbReference type="NCBI Taxonomy" id="1565605"/>
    <lineage>
        <taxon>Bacteria</taxon>
        <taxon>Pseudomonadati</taxon>
        <taxon>Pseudomonadota</taxon>
        <taxon>Betaproteobacteria</taxon>
        <taxon>Nitrosomonadales</taxon>
        <taxon>Sterolibacteriaceae</taxon>
        <taxon>Rugosibacter</taxon>
    </lineage>
</organism>
<evidence type="ECO:0000256" key="2">
    <source>
        <dbReference type="SAM" id="SignalP"/>
    </source>
</evidence>
<feature type="chain" id="PRO_5002186611" description="Cell envelope biogenesis protein TolA" evidence="2">
    <location>
        <begin position="24"/>
        <end position="203"/>
    </location>
</feature>
<gene>
    <name evidence="3" type="ORF">PG1C_13950</name>
</gene>
<evidence type="ECO:0000256" key="1">
    <source>
        <dbReference type="SAM" id="MobiDB-lite"/>
    </source>
</evidence>
<keyword evidence="4" id="KW-1185">Reference proteome</keyword>
<proteinExistence type="predicted"/>
<feature type="signal peptide" evidence="2">
    <location>
        <begin position="1"/>
        <end position="23"/>
    </location>
</feature>
<dbReference type="AlphaFoldDB" id="A0A0C5JBV6"/>